<dbReference type="HOGENOM" id="CLU_959592_0_0_7"/>
<evidence type="ECO:0000313" key="4">
    <source>
        <dbReference type="Proteomes" id="UP000006431"/>
    </source>
</evidence>
<comment type="pathway">
    <text evidence="1">Carbohydrate biosynthesis; dTDP-L-rhamnose biosynthesis.</text>
</comment>
<keyword evidence="1" id="KW-0521">NADP</keyword>
<accession>B6BGD7</accession>
<evidence type="ECO:0000259" key="2">
    <source>
        <dbReference type="Pfam" id="PF01370"/>
    </source>
</evidence>
<dbReference type="Gene3D" id="3.40.50.720">
    <property type="entry name" value="NAD(P)-binding Rossmann-like Domain"/>
    <property type="match status" value="1"/>
</dbReference>
<comment type="caution">
    <text evidence="3">The sequence shown here is derived from an EMBL/GenBank/DDBJ whole genome shotgun (WGS) entry which is preliminary data.</text>
</comment>
<comment type="function">
    <text evidence="1">Catalyzes the reduction of dTDP-6-deoxy-L-lyxo-4-hexulose to yield dTDP-L-rhamnose.</text>
</comment>
<gene>
    <name evidence="3" type="ORF">SMGD1_1040</name>
</gene>
<comment type="similarity">
    <text evidence="1">Belongs to the dTDP-4-dehydrorhamnose reductase family.</text>
</comment>
<name>B6BGD7_SULGG</name>
<dbReference type="STRING" id="929558.SMGD1_1040"/>
<dbReference type="InterPro" id="IPR005913">
    <property type="entry name" value="dTDP_dehydrorham_reduct"/>
</dbReference>
<dbReference type="GO" id="GO:0006556">
    <property type="term" value="P:S-adenosylmethionine biosynthetic process"/>
    <property type="evidence" value="ECO:0007669"/>
    <property type="project" value="TreeGrafter"/>
</dbReference>
<dbReference type="PATRIC" id="fig|929558.5.peg.1035"/>
<dbReference type="AlphaFoldDB" id="B6BGD7"/>
<dbReference type="GO" id="GO:0048270">
    <property type="term" value="F:methionine adenosyltransferase regulator activity"/>
    <property type="evidence" value="ECO:0007669"/>
    <property type="project" value="TreeGrafter"/>
</dbReference>
<accession>H1FYD8</accession>
<dbReference type="GO" id="GO:0008831">
    <property type="term" value="F:dTDP-4-dehydrorhamnose reductase activity"/>
    <property type="evidence" value="ECO:0007669"/>
    <property type="project" value="UniProtKB-EC"/>
</dbReference>
<dbReference type="InterPro" id="IPR001509">
    <property type="entry name" value="Epimerase_deHydtase"/>
</dbReference>
<organism evidence="3 4">
    <name type="scientific">Sulfurimonas gotlandica (strain DSM 19862 / JCM 16533 / GD1)</name>
    <dbReference type="NCBI Taxonomy" id="929558"/>
    <lineage>
        <taxon>Bacteria</taxon>
        <taxon>Pseudomonadati</taxon>
        <taxon>Campylobacterota</taxon>
        <taxon>Epsilonproteobacteria</taxon>
        <taxon>Campylobacterales</taxon>
        <taxon>Sulfurimonadaceae</taxon>
        <taxon>Sulfurimonas</taxon>
    </lineage>
</organism>
<keyword evidence="1" id="KW-0560">Oxidoreductase</keyword>
<dbReference type="RefSeq" id="WP_008335803.1">
    <property type="nucleotide sequence ID" value="NZ_AFRZ01000001.1"/>
</dbReference>
<keyword evidence="4" id="KW-1185">Reference proteome</keyword>
<dbReference type="InterPro" id="IPR036291">
    <property type="entry name" value="NAD(P)-bd_dom_sf"/>
</dbReference>
<sequence length="280" mass="32080">MSSILILGASGLLGRTLVDFFKDKNHTIGVLSRNPIHYTEPNIEVHSVDILEYNSLDSVIQKYKTIINCTGQITNPINLSLLLNTDGISNIVKAVKKHDKRLIHISSVAVYGEAEYVNEESHINPQTPYGSFKYFSEYIVKSNLKNYSILRVSNLFGKHQEKGIINYLTKSYLNNTPNVHFNNDGSLKRYYLHIKDLSSIINEIMKINLSGTYNIIGSECLNIKELVKRFEDILNYKYFVNYSEDLAIENIDKIDDSKIKSITDTTPKVDMNKYIEELKR</sequence>
<dbReference type="EMBL" id="AFRZ01000001">
    <property type="protein sequence ID" value="EHP29564.1"/>
    <property type="molecule type" value="Genomic_DNA"/>
</dbReference>
<evidence type="ECO:0000256" key="1">
    <source>
        <dbReference type="RuleBase" id="RU364082"/>
    </source>
</evidence>
<proteinExistence type="inferred from homology"/>
<dbReference type="Proteomes" id="UP000006431">
    <property type="component" value="Unassembled WGS sequence"/>
</dbReference>
<reference evidence="3 4" key="1">
    <citation type="journal article" date="2012" name="Proc. Natl. Acad. Sci. U.S.A.">
        <title>Genome and physiology of a model Epsilonproteobacterium responsible for sulfide detoxification in marine oxygen depletion zones.</title>
        <authorList>
            <person name="Grote J."/>
            <person name="Schott T."/>
            <person name="Bruckner C.G."/>
            <person name="Glockner F.O."/>
            <person name="Jost G."/>
            <person name="Teeling H."/>
            <person name="Labrenz M."/>
            <person name="Jurgens K."/>
        </authorList>
    </citation>
    <scope>NUCLEOTIDE SEQUENCE [LARGE SCALE GENOMIC DNA]</scope>
    <source>
        <strain evidence="3 4">GD1</strain>
    </source>
</reference>
<evidence type="ECO:0000313" key="3">
    <source>
        <dbReference type="EMBL" id="EHP29564.1"/>
    </source>
</evidence>
<dbReference type="EC" id="1.1.1.133" evidence="1"/>
<dbReference type="GO" id="GO:0048269">
    <property type="term" value="C:methionine adenosyltransferase complex"/>
    <property type="evidence" value="ECO:0007669"/>
    <property type="project" value="TreeGrafter"/>
</dbReference>
<dbReference type="eggNOG" id="COG1087">
    <property type="taxonomic scope" value="Bacteria"/>
</dbReference>
<dbReference type="PANTHER" id="PTHR10491">
    <property type="entry name" value="DTDP-4-DEHYDRORHAMNOSE REDUCTASE"/>
    <property type="match status" value="1"/>
</dbReference>
<dbReference type="Pfam" id="PF01370">
    <property type="entry name" value="Epimerase"/>
    <property type="match status" value="1"/>
</dbReference>
<protein>
    <recommendedName>
        <fullName evidence="1">dTDP-4-dehydrorhamnose reductase</fullName>
        <ecNumber evidence="1">1.1.1.133</ecNumber>
    </recommendedName>
</protein>
<dbReference type="PANTHER" id="PTHR10491:SF4">
    <property type="entry name" value="METHIONINE ADENOSYLTRANSFERASE 2 SUBUNIT BETA"/>
    <property type="match status" value="1"/>
</dbReference>
<dbReference type="OrthoDB" id="9801785at2"/>
<dbReference type="SUPFAM" id="SSF51735">
    <property type="entry name" value="NAD(P)-binding Rossmann-fold domains"/>
    <property type="match status" value="1"/>
</dbReference>
<feature type="domain" description="NAD-dependent epimerase/dehydratase" evidence="2">
    <location>
        <begin position="4"/>
        <end position="207"/>
    </location>
</feature>